<evidence type="ECO:0000313" key="2">
    <source>
        <dbReference type="EMBL" id="KAG6960231.1"/>
    </source>
</evidence>
<dbReference type="Proteomes" id="UP000709295">
    <property type="component" value="Unassembled WGS sequence"/>
</dbReference>
<organism evidence="2 3">
    <name type="scientific">Phytophthora aleatoria</name>
    <dbReference type="NCBI Taxonomy" id="2496075"/>
    <lineage>
        <taxon>Eukaryota</taxon>
        <taxon>Sar</taxon>
        <taxon>Stramenopiles</taxon>
        <taxon>Oomycota</taxon>
        <taxon>Peronosporomycetes</taxon>
        <taxon>Peronosporales</taxon>
        <taxon>Peronosporaceae</taxon>
        <taxon>Phytophthora</taxon>
    </lineage>
</organism>
<comment type="caution">
    <text evidence="2">The sequence shown here is derived from an EMBL/GenBank/DDBJ whole genome shotgun (WGS) entry which is preliminary data.</text>
</comment>
<keyword evidence="3" id="KW-1185">Reference proteome</keyword>
<dbReference type="PROSITE" id="PS50280">
    <property type="entry name" value="SET"/>
    <property type="match status" value="1"/>
</dbReference>
<sequence>GSTARFINHSCSANCNFIEVQNRRFATAVVVSIEKIGPGSEITVDHGADLISGSLAG</sequence>
<gene>
    <name evidence="2" type="ORF">JG688_00009690</name>
</gene>
<proteinExistence type="predicted"/>
<evidence type="ECO:0000259" key="1">
    <source>
        <dbReference type="PROSITE" id="PS50280"/>
    </source>
</evidence>
<accession>A0A8J5M291</accession>
<evidence type="ECO:0000313" key="3">
    <source>
        <dbReference type="Proteomes" id="UP000709295"/>
    </source>
</evidence>
<dbReference type="EMBL" id="JAENGY010000568">
    <property type="protein sequence ID" value="KAG6960231.1"/>
    <property type="molecule type" value="Genomic_DNA"/>
</dbReference>
<dbReference type="CDD" id="cd08161">
    <property type="entry name" value="SET"/>
    <property type="match status" value="1"/>
</dbReference>
<reference evidence="2" key="1">
    <citation type="submission" date="2021-01" db="EMBL/GenBank/DDBJ databases">
        <title>Phytophthora aleatoria, a newly-described species from Pinus radiata is distinct from Phytophthora cactorum isolates based on comparative genomics.</title>
        <authorList>
            <person name="Mcdougal R."/>
            <person name="Panda P."/>
            <person name="Williams N."/>
            <person name="Studholme D.J."/>
        </authorList>
    </citation>
    <scope>NUCLEOTIDE SEQUENCE</scope>
    <source>
        <strain evidence="2">NZFS 4037</strain>
    </source>
</reference>
<protein>
    <recommendedName>
        <fullName evidence="1">SET domain-containing protein</fullName>
    </recommendedName>
</protein>
<feature type="non-terminal residue" evidence="2">
    <location>
        <position position="1"/>
    </location>
</feature>
<dbReference type="AlphaFoldDB" id="A0A8J5M291"/>
<dbReference type="Pfam" id="PF00856">
    <property type="entry name" value="SET"/>
    <property type="match status" value="1"/>
</dbReference>
<dbReference type="InterPro" id="IPR001214">
    <property type="entry name" value="SET_dom"/>
</dbReference>
<name>A0A8J5M291_9STRA</name>
<feature type="domain" description="SET" evidence="1">
    <location>
        <begin position="1"/>
        <end position="47"/>
    </location>
</feature>